<evidence type="ECO:0000313" key="5">
    <source>
        <dbReference type="EMBL" id="TGK96969.1"/>
    </source>
</evidence>
<evidence type="ECO:0000256" key="2">
    <source>
        <dbReference type="ARBA" id="ARBA00022840"/>
    </source>
</evidence>
<sequence length="307" mass="33317">MDQAANLRKLTETGTGLKLVQPQDAVKKTKIIAVASGKGGVGKSTVSVNLAISIAKTGLKVLIFDGDLGLANVNVLLGIIPKYNLYHVVKGHKSLKDIVISTPEGVDIIAGASGYSQLANLNETQRNNLIKGFAELDRYDVMIIDTGAGISANVIGLVMPADEVVVVTTPEPTSITDSYGLIKSIVSQSKDKNLKIIVNRVRSAIEGKKVADRVIDISGQFLEVQVENLGFIFQDEEVEKSIREQKPFIIGAPRSKAAACLTRVTHTLLQTEGGYDDEEGLTGFFKKFFSFVDFKEKEMDEKMEEDN</sequence>
<keyword evidence="6" id="KW-1185">Reference proteome</keyword>
<dbReference type="GO" id="GO:0005829">
    <property type="term" value="C:cytosol"/>
    <property type="evidence" value="ECO:0007669"/>
    <property type="project" value="TreeGrafter"/>
</dbReference>
<evidence type="ECO:0000313" key="6">
    <source>
        <dbReference type="Proteomes" id="UP000297891"/>
    </source>
</evidence>
<evidence type="ECO:0000256" key="1">
    <source>
        <dbReference type="ARBA" id="ARBA00022741"/>
    </source>
</evidence>
<dbReference type="SUPFAM" id="SSF52540">
    <property type="entry name" value="P-loop containing nucleoside triphosphate hydrolases"/>
    <property type="match status" value="1"/>
</dbReference>
<dbReference type="PANTHER" id="PTHR43384">
    <property type="entry name" value="SEPTUM SITE-DETERMINING PROTEIN MIND HOMOLOG, CHLOROPLASTIC-RELATED"/>
    <property type="match status" value="1"/>
</dbReference>
<dbReference type="Proteomes" id="UP000297891">
    <property type="component" value="Unassembled WGS sequence"/>
</dbReference>
<keyword evidence="1 3" id="KW-0547">Nucleotide-binding</keyword>
<comment type="caution">
    <text evidence="5">The sequence shown here is derived from an EMBL/GenBank/DDBJ whole genome shotgun (WGS) entry which is preliminary data.</text>
</comment>
<dbReference type="InterPro" id="IPR027417">
    <property type="entry name" value="P-loop_NTPase"/>
</dbReference>
<feature type="binding site" evidence="3">
    <location>
        <begin position="38"/>
        <end position="45"/>
    </location>
    <ligand>
        <name>ATP</name>
        <dbReference type="ChEBI" id="CHEBI:30616"/>
    </ligand>
</feature>
<dbReference type="InterPro" id="IPR025501">
    <property type="entry name" value="MinD_FleN"/>
</dbReference>
<accession>A0A2M9XZL9</accession>
<dbReference type="GO" id="GO:0016887">
    <property type="term" value="F:ATP hydrolysis activity"/>
    <property type="evidence" value="ECO:0007669"/>
    <property type="project" value="TreeGrafter"/>
</dbReference>
<dbReference type="RefSeq" id="WP_100791403.1">
    <property type="nucleotide sequence ID" value="NZ_NPDQ01000006.1"/>
</dbReference>
<keyword evidence="2 3" id="KW-0067">ATP-binding</keyword>
<dbReference type="PANTHER" id="PTHR43384:SF4">
    <property type="entry name" value="CELLULOSE BIOSYNTHESIS PROTEIN BCSQ-RELATED"/>
    <property type="match status" value="1"/>
</dbReference>
<reference evidence="5" key="1">
    <citation type="journal article" date="2019" name="PLoS Negl. Trop. Dis.">
        <title>Revisiting the worldwide diversity of Leptospira species in the environment.</title>
        <authorList>
            <person name="Vincent A.T."/>
            <person name="Schiettekatte O."/>
            <person name="Bourhy P."/>
            <person name="Veyrier F.J."/>
            <person name="Picardeau M."/>
        </authorList>
    </citation>
    <scope>NUCLEOTIDE SEQUENCE [LARGE SCALE GENOMIC DNA]</scope>
    <source>
        <strain evidence="5">201800277</strain>
    </source>
</reference>
<dbReference type="Gene3D" id="3.40.50.300">
    <property type="entry name" value="P-loop containing nucleotide triphosphate hydrolases"/>
    <property type="match status" value="1"/>
</dbReference>
<dbReference type="PIRSF" id="PIRSF003092">
    <property type="entry name" value="MinD"/>
    <property type="match status" value="1"/>
</dbReference>
<evidence type="ECO:0000256" key="3">
    <source>
        <dbReference type="PIRSR" id="PIRSR003092-1"/>
    </source>
</evidence>
<protein>
    <submittedName>
        <fullName evidence="5">MinD/ParA family protein</fullName>
    </submittedName>
</protein>
<proteinExistence type="predicted"/>
<dbReference type="Pfam" id="PF01656">
    <property type="entry name" value="CbiA"/>
    <property type="match status" value="1"/>
</dbReference>
<dbReference type="AlphaFoldDB" id="A0A2M9XZL9"/>
<dbReference type="GO" id="GO:0005524">
    <property type="term" value="F:ATP binding"/>
    <property type="evidence" value="ECO:0007669"/>
    <property type="project" value="UniProtKB-KW"/>
</dbReference>
<dbReference type="InterPro" id="IPR033875">
    <property type="entry name" value="FlhG"/>
</dbReference>
<dbReference type="OrthoDB" id="9816297at2"/>
<dbReference type="EMBL" id="RQFP01000001">
    <property type="protein sequence ID" value="TGK96969.1"/>
    <property type="molecule type" value="Genomic_DNA"/>
</dbReference>
<dbReference type="GO" id="GO:0051782">
    <property type="term" value="P:negative regulation of cell division"/>
    <property type="evidence" value="ECO:0007669"/>
    <property type="project" value="TreeGrafter"/>
</dbReference>
<name>A0A2M9XZL9_9LEPT</name>
<dbReference type="InterPro" id="IPR002586">
    <property type="entry name" value="CobQ/CobB/MinD/ParA_Nub-bd_dom"/>
</dbReference>
<feature type="domain" description="CobQ/CobB/MinD/ParA nucleotide binding" evidence="4">
    <location>
        <begin position="32"/>
        <end position="248"/>
    </location>
</feature>
<dbReference type="CDD" id="cd02038">
    <property type="entry name" value="FlhG-like"/>
    <property type="match status" value="1"/>
</dbReference>
<dbReference type="GO" id="GO:0009898">
    <property type="term" value="C:cytoplasmic side of plasma membrane"/>
    <property type="evidence" value="ECO:0007669"/>
    <property type="project" value="TreeGrafter"/>
</dbReference>
<gene>
    <name evidence="5" type="ORF">EHQ30_10375</name>
</gene>
<organism evidence="5 6">
    <name type="scientific">Leptospira brenneri</name>
    <dbReference type="NCBI Taxonomy" id="2023182"/>
    <lineage>
        <taxon>Bacteria</taxon>
        <taxon>Pseudomonadati</taxon>
        <taxon>Spirochaetota</taxon>
        <taxon>Spirochaetia</taxon>
        <taxon>Leptospirales</taxon>
        <taxon>Leptospiraceae</taxon>
        <taxon>Leptospira</taxon>
    </lineage>
</organism>
<evidence type="ECO:0000259" key="4">
    <source>
        <dbReference type="Pfam" id="PF01656"/>
    </source>
</evidence>
<dbReference type="InterPro" id="IPR050625">
    <property type="entry name" value="ParA/MinD_ATPase"/>
</dbReference>